<evidence type="ECO:0000256" key="5">
    <source>
        <dbReference type="ARBA" id="ARBA00023136"/>
    </source>
</evidence>
<dbReference type="PRINTS" id="PR00237">
    <property type="entry name" value="GPCRRHODOPSN"/>
</dbReference>
<evidence type="ECO:0000256" key="2">
    <source>
        <dbReference type="ARBA" id="ARBA00022692"/>
    </source>
</evidence>
<reference evidence="11 12" key="1">
    <citation type="submission" date="2024-02" db="EMBL/GenBank/DDBJ databases">
        <title>Chromosome-scale genome assembly of the rough periwinkle Littorina saxatilis.</title>
        <authorList>
            <person name="De Jode A."/>
            <person name="Faria R."/>
            <person name="Formenti G."/>
            <person name="Sims Y."/>
            <person name="Smith T.P."/>
            <person name="Tracey A."/>
            <person name="Wood J.M.D."/>
            <person name="Zagrodzka Z.B."/>
            <person name="Johannesson K."/>
            <person name="Butlin R.K."/>
            <person name="Leder E.H."/>
        </authorList>
    </citation>
    <scope>NUCLEOTIDE SEQUENCE [LARGE SCALE GENOMIC DNA]</scope>
    <source>
        <strain evidence="11">Snail1</strain>
        <tissue evidence="11">Muscle</tissue>
    </source>
</reference>
<dbReference type="CDD" id="cd00637">
    <property type="entry name" value="7tm_classA_rhodopsin-like"/>
    <property type="match status" value="1"/>
</dbReference>
<comment type="similarity">
    <text evidence="8">Belongs to the G-protein coupled receptor 1 family.</text>
</comment>
<sequence length="453" mass="51190">MTMTRESSTSSTHTSAAASQNDTMVNLNDTESVWATLERLNHERAIYFLPAVIWVVILMIVGVIGNVLVIYVYRRRFKRTSSNYFILTMAIFDLVACLIGMPTEIYDLLKPFTFYSEFGCKVFRTTENFTVYGSVVVLVEIAFDRYFKICRPLMVVSLFKIKLLCVVAVGTAFLMATPSFVLYGITRNETPVPGIRGYDCSIADLYRHSAFQSAYFICLAVVFVVTLVILTVLYVRIWLELRQRRRMVIGDQLSKPKAEVEDVSEAKKFRVRYVPSMSEDEMIATNSRTNSATQLNSVSTATSLNNSSTTTTTTTSTTAPLTAAAKRSRFTSLAQLSTRLHVSRTTVVLFAVTVAFVLSFFPALTVMVVRTVVKDFDETQSMASLAATKIFSKFNFINNAINPIIYSFLNVNFRRQACKAVEKLLCCFRRRRHTHVPQKADSDRSTKKEFLHV</sequence>
<feature type="transmembrane region" description="Helical" evidence="9">
    <location>
        <begin position="46"/>
        <end position="72"/>
    </location>
</feature>
<keyword evidence="6 8" id="KW-0675">Receptor</keyword>
<dbReference type="GO" id="GO:0005886">
    <property type="term" value="C:plasma membrane"/>
    <property type="evidence" value="ECO:0007669"/>
    <property type="project" value="TreeGrafter"/>
</dbReference>
<keyword evidence="3 9" id="KW-1133">Transmembrane helix</keyword>
<keyword evidence="5 9" id="KW-0472">Membrane</keyword>
<dbReference type="Proteomes" id="UP001374579">
    <property type="component" value="Unassembled WGS sequence"/>
</dbReference>
<dbReference type="PROSITE" id="PS00237">
    <property type="entry name" value="G_PROTEIN_RECEP_F1_1"/>
    <property type="match status" value="1"/>
</dbReference>
<feature type="transmembrane region" description="Helical" evidence="9">
    <location>
        <begin position="347"/>
        <end position="369"/>
    </location>
</feature>
<evidence type="ECO:0000313" key="12">
    <source>
        <dbReference type="Proteomes" id="UP001374579"/>
    </source>
</evidence>
<evidence type="ECO:0000259" key="10">
    <source>
        <dbReference type="PROSITE" id="PS50262"/>
    </source>
</evidence>
<feature type="transmembrane region" description="Helical" evidence="9">
    <location>
        <begin position="84"/>
        <end position="109"/>
    </location>
</feature>
<dbReference type="PANTHER" id="PTHR24243:SF224">
    <property type="entry name" value="G-PROTEIN COUPLED RECEPTOR 19-RELATED"/>
    <property type="match status" value="1"/>
</dbReference>
<evidence type="ECO:0000313" key="11">
    <source>
        <dbReference type="EMBL" id="KAK7101649.1"/>
    </source>
</evidence>
<evidence type="ECO:0000256" key="7">
    <source>
        <dbReference type="ARBA" id="ARBA00023224"/>
    </source>
</evidence>
<keyword evidence="12" id="KW-1185">Reference proteome</keyword>
<feature type="transmembrane region" description="Helical" evidence="9">
    <location>
        <begin position="214"/>
        <end position="239"/>
    </location>
</feature>
<feature type="transmembrane region" description="Helical" evidence="9">
    <location>
        <begin position="159"/>
        <end position="185"/>
    </location>
</feature>
<evidence type="ECO:0000256" key="1">
    <source>
        <dbReference type="ARBA" id="ARBA00004141"/>
    </source>
</evidence>
<dbReference type="EMBL" id="JBAMIC010000010">
    <property type="protein sequence ID" value="KAK7101649.1"/>
    <property type="molecule type" value="Genomic_DNA"/>
</dbReference>
<keyword evidence="7 8" id="KW-0807">Transducer</keyword>
<protein>
    <recommendedName>
        <fullName evidence="10">G-protein coupled receptors family 1 profile domain-containing protein</fullName>
    </recommendedName>
</protein>
<evidence type="ECO:0000256" key="8">
    <source>
        <dbReference type="RuleBase" id="RU000688"/>
    </source>
</evidence>
<dbReference type="InterPro" id="IPR000276">
    <property type="entry name" value="GPCR_Rhodpsn"/>
</dbReference>
<evidence type="ECO:0000256" key="3">
    <source>
        <dbReference type="ARBA" id="ARBA00022989"/>
    </source>
</evidence>
<dbReference type="GO" id="GO:0004930">
    <property type="term" value="F:G protein-coupled receptor activity"/>
    <property type="evidence" value="ECO:0007669"/>
    <property type="project" value="UniProtKB-KW"/>
</dbReference>
<gene>
    <name evidence="11" type="ORF">V1264_019997</name>
</gene>
<dbReference type="InterPro" id="IPR017452">
    <property type="entry name" value="GPCR_Rhodpsn_7TM"/>
</dbReference>
<dbReference type="AlphaFoldDB" id="A0AAN9BBP9"/>
<comment type="subcellular location">
    <subcellularLocation>
        <location evidence="1">Membrane</location>
        <topology evidence="1">Multi-pass membrane protein</topology>
    </subcellularLocation>
</comment>
<feature type="transmembrane region" description="Helical" evidence="9">
    <location>
        <begin position="129"/>
        <end position="147"/>
    </location>
</feature>
<dbReference type="PANTHER" id="PTHR24243">
    <property type="entry name" value="G-PROTEIN COUPLED RECEPTOR"/>
    <property type="match status" value="1"/>
</dbReference>
<keyword evidence="2 8" id="KW-0812">Transmembrane</keyword>
<proteinExistence type="inferred from homology"/>
<keyword evidence="4 8" id="KW-0297">G-protein coupled receptor</keyword>
<name>A0AAN9BBP9_9CAEN</name>
<feature type="domain" description="G-protein coupled receptors family 1 profile" evidence="10">
    <location>
        <begin position="65"/>
        <end position="406"/>
    </location>
</feature>
<comment type="caution">
    <text evidence="11">The sequence shown here is derived from an EMBL/GenBank/DDBJ whole genome shotgun (WGS) entry which is preliminary data.</text>
</comment>
<dbReference type="Gene3D" id="1.20.1070.10">
    <property type="entry name" value="Rhodopsin 7-helix transmembrane proteins"/>
    <property type="match status" value="1"/>
</dbReference>
<dbReference type="Pfam" id="PF00001">
    <property type="entry name" value="7tm_1"/>
    <property type="match status" value="1"/>
</dbReference>
<dbReference type="PROSITE" id="PS50262">
    <property type="entry name" value="G_PROTEIN_RECEP_F1_2"/>
    <property type="match status" value="1"/>
</dbReference>
<dbReference type="SUPFAM" id="SSF81321">
    <property type="entry name" value="Family A G protein-coupled receptor-like"/>
    <property type="match status" value="1"/>
</dbReference>
<evidence type="ECO:0000256" key="4">
    <source>
        <dbReference type="ARBA" id="ARBA00023040"/>
    </source>
</evidence>
<accession>A0AAN9BBP9</accession>
<organism evidence="11 12">
    <name type="scientific">Littorina saxatilis</name>
    <dbReference type="NCBI Taxonomy" id="31220"/>
    <lineage>
        <taxon>Eukaryota</taxon>
        <taxon>Metazoa</taxon>
        <taxon>Spiralia</taxon>
        <taxon>Lophotrochozoa</taxon>
        <taxon>Mollusca</taxon>
        <taxon>Gastropoda</taxon>
        <taxon>Caenogastropoda</taxon>
        <taxon>Littorinimorpha</taxon>
        <taxon>Littorinoidea</taxon>
        <taxon>Littorinidae</taxon>
        <taxon>Littorina</taxon>
    </lineage>
</organism>
<evidence type="ECO:0000256" key="6">
    <source>
        <dbReference type="ARBA" id="ARBA00023170"/>
    </source>
</evidence>
<evidence type="ECO:0000256" key="9">
    <source>
        <dbReference type="SAM" id="Phobius"/>
    </source>
</evidence>